<comment type="caution">
    <text evidence="12">The sequence shown here is derived from an EMBL/GenBank/DDBJ whole genome shotgun (WGS) entry which is preliminary data.</text>
</comment>
<comment type="pathway">
    <text evidence="1 10">Phospholipid metabolism; phosphatidylglycerol biosynthesis; phosphatidylglycerol from CDP-diacylglycerol: step 1/2.</text>
</comment>
<evidence type="ECO:0000256" key="4">
    <source>
        <dbReference type="ARBA" id="ARBA00022679"/>
    </source>
</evidence>
<dbReference type="InterPro" id="IPR001736">
    <property type="entry name" value="PLipase_D/transphosphatidylase"/>
</dbReference>
<evidence type="ECO:0000256" key="6">
    <source>
        <dbReference type="ARBA" id="ARBA00023098"/>
    </source>
</evidence>
<reference evidence="12" key="2">
    <citation type="submission" date="2021-10" db="EMBL/GenBank/DDBJ databases">
        <title>Phylogenomics reveals ancestral predisposition of the termite-cultivated fungus Termitomyces towards a domesticated lifestyle.</title>
        <authorList>
            <person name="Auxier B."/>
            <person name="Grum-Grzhimaylo A."/>
            <person name="Cardenas M.E."/>
            <person name="Lodge J.D."/>
            <person name="Laessoe T."/>
            <person name="Pedersen O."/>
            <person name="Smith M.E."/>
            <person name="Kuyper T.W."/>
            <person name="Franco-Molano E.A."/>
            <person name="Baroni T.J."/>
            <person name="Aanen D.K."/>
        </authorList>
    </citation>
    <scope>NUCLEOTIDE SEQUENCE</scope>
    <source>
        <strain evidence="12">D49</strain>
    </source>
</reference>
<accession>A0A9P7FYL7</accession>
<dbReference type="SMART" id="SM00155">
    <property type="entry name" value="PLDc"/>
    <property type="match status" value="2"/>
</dbReference>
<evidence type="ECO:0000256" key="1">
    <source>
        <dbReference type="ARBA" id="ARBA00005042"/>
    </source>
</evidence>
<evidence type="ECO:0000256" key="3">
    <source>
        <dbReference type="ARBA" id="ARBA00022516"/>
    </source>
</evidence>
<evidence type="ECO:0000256" key="9">
    <source>
        <dbReference type="ARBA" id="ARBA00048586"/>
    </source>
</evidence>
<evidence type="ECO:0000256" key="7">
    <source>
        <dbReference type="ARBA" id="ARBA00023209"/>
    </source>
</evidence>
<evidence type="ECO:0000256" key="2">
    <source>
        <dbReference type="ARBA" id="ARBA00010682"/>
    </source>
</evidence>
<feature type="domain" description="PLD phosphodiesterase" evidence="11">
    <location>
        <begin position="189"/>
        <end position="210"/>
    </location>
</feature>
<dbReference type="CDD" id="cd09135">
    <property type="entry name" value="PLDc_PGS1_euk_1"/>
    <property type="match status" value="1"/>
</dbReference>
<protein>
    <recommendedName>
        <fullName evidence="10">CDP-diacylglycerol--glycerol-3-phosphate 3-phosphatidyltransferase</fullName>
        <ecNumber evidence="10">2.7.8.5</ecNumber>
    </recommendedName>
</protein>
<name>A0A9P7FYL7_9AGAR</name>
<dbReference type="Proteomes" id="UP000717328">
    <property type="component" value="Unassembled WGS sequence"/>
</dbReference>
<evidence type="ECO:0000256" key="5">
    <source>
        <dbReference type="ARBA" id="ARBA00022737"/>
    </source>
</evidence>
<evidence type="ECO:0000256" key="10">
    <source>
        <dbReference type="RuleBase" id="RU365024"/>
    </source>
</evidence>
<dbReference type="AlphaFoldDB" id="A0A9P7FYL7"/>
<dbReference type="PANTHER" id="PTHR12586:SF1">
    <property type="entry name" value="CDP-DIACYLGLYCEROL--GLYCEROL-3-PHOSPHATE 3-PHOSPHATIDYLTRANSFERASE, MITOCHONDRIAL"/>
    <property type="match status" value="1"/>
</dbReference>
<keyword evidence="10" id="KW-0067">ATP-binding</keyword>
<dbReference type="PROSITE" id="PS50035">
    <property type="entry name" value="PLD"/>
    <property type="match status" value="1"/>
</dbReference>
<dbReference type="PIRSF" id="PIRSF000850">
    <property type="entry name" value="Phospholipase_D_PSS"/>
    <property type="match status" value="1"/>
</dbReference>
<keyword evidence="5" id="KW-0677">Repeat</keyword>
<evidence type="ECO:0000259" key="11">
    <source>
        <dbReference type="PROSITE" id="PS50035"/>
    </source>
</evidence>
<dbReference type="GO" id="GO:0005524">
    <property type="term" value="F:ATP binding"/>
    <property type="evidence" value="ECO:0007669"/>
    <property type="project" value="UniProtKB-KW"/>
</dbReference>
<organism evidence="12 13">
    <name type="scientific">Sphagnurus paluster</name>
    <dbReference type="NCBI Taxonomy" id="117069"/>
    <lineage>
        <taxon>Eukaryota</taxon>
        <taxon>Fungi</taxon>
        <taxon>Dikarya</taxon>
        <taxon>Basidiomycota</taxon>
        <taxon>Agaricomycotina</taxon>
        <taxon>Agaricomycetes</taxon>
        <taxon>Agaricomycetidae</taxon>
        <taxon>Agaricales</taxon>
        <taxon>Tricholomatineae</taxon>
        <taxon>Lyophyllaceae</taxon>
        <taxon>Sphagnurus</taxon>
    </lineage>
</organism>
<dbReference type="PANTHER" id="PTHR12586">
    <property type="entry name" value="CDP-DIACYLGLYCEROL--SERINE O-PHOSPHATIDYLTRANSFERASE"/>
    <property type="match status" value="1"/>
</dbReference>
<keyword evidence="13" id="KW-1185">Reference proteome</keyword>
<keyword evidence="10" id="KW-0547">Nucleotide-binding</keyword>
<proteinExistence type="inferred from homology"/>
<evidence type="ECO:0000313" key="12">
    <source>
        <dbReference type="EMBL" id="KAG5637462.1"/>
    </source>
</evidence>
<keyword evidence="4 10" id="KW-0808">Transferase</keyword>
<sequence length="544" mass="60670">MLLASACRALLAAARPPRASRLCRRCIAHYAVDPAVRDVASTLAQTHPAFEVSARKVLVLHEPPQFYSLLLDLIRRAERHIFISSLYIGSAESELVRLSHTSSYTPYSPPQIDTLRTALSEKPELQLYMQLDLNRSTRPGTSSTAKILLPLVEAFPDRVHVSFFRSPSLRGILAKLVPPRFNEGWGTWHAKIYGADDEVIISGANLNQSYFTNRQDRYIHFATQPHMAQYCFDFLRTVSTFSYRLAPASTHTRAPHSYHHEGYALHWPDAHTHPHAIHQKAETALASFQAQKRTLHALQPSQLTPPSPPPSEPGDTADNVLLFPVIQAGQFNIREEESALALLFRHLARTCTSGARPLVDLTTGYFGLYAPYRALVLAHDVDTRIVAASPRANGFFGSNGISGRIPEGYTLLEQRFMRAVSKARRVWDPVSGRGVLLSEWEREGWTYHAKGIWVSPTPCAPPVLTLFGSTNLNSRSAHIDTELSFIMVVPSPPTPAPVSGTVDIRRQLADEVSRIRAYAVEWKGAGRRVRFWTKLIVGLVKGML</sequence>
<dbReference type="SUPFAM" id="SSF56024">
    <property type="entry name" value="Phospholipase D/nuclease"/>
    <property type="match status" value="1"/>
</dbReference>
<keyword evidence="10" id="KW-0496">Mitochondrion</keyword>
<reference evidence="12" key="1">
    <citation type="submission" date="2021-02" db="EMBL/GenBank/DDBJ databases">
        <authorList>
            <person name="Nieuwenhuis M."/>
            <person name="Van De Peppel L.J.J."/>
        </authorList>
    </citation>
    <scope>NUCLEOTIDE SEQUENCE</scope>
    <source>
        <strain evidence="12">D49</strain>
    </source>
</reference>
<dbReference type="GO" id="GO:0032049">
    <property type="term" value="P:cardiolipin biosynthetic process"/>
    <property type="evidence" value="ECO:0007669"/>
    <property type="project" value="InterPro"/>
</dbReference>
<dbReference type="GO" id="GO:0005739">
    <property type="term" value="C:mitochondrion"/>
    <property type="evidence" value="ECO:0007669"/>
    <property type="project" value="UniProtKB-SubCell"/>
</dbReference>
<keyword evidence="6 10" id="KW-0443">Lipid metabolism</keyword>
<keyword evidence="7 10" id="KW-0594">Phospholipid biosynthesis</keyword>
<keyword evidence="8 10" id="KW-1208">Phospholipid metabolism</keyword>
<dbReference type="Gene3D" id="3.30.870.10">
    <property type="entry name" value="Endonuclease Chain A"/>
    <property type="match status" value="2"/>
</dbReference>
<comment type="catalytic activity">
    <reaction evidence="9 10">
        <text>a CDP-1,2-diacyl-sn-glycerol + sn-glycerol 3-phosphate = a 1,2-diacyl-sn-glycero-3-phospho-(1'-sn-glycero-3'-phosphate) + CMP + H(+)</text>
        <dbReference type="Rhea" id="RHEA:12593"/>
        <dbReference type="ChEBI" id="CHEBI:15378"/>
        <dbReference type="ChEBI" id="CHEBI:57597"/>
        <dbReference type="ChEBI" id="CHEBI:58332"/>
        <dbReference type="ChEBI" id="CHEBI:60110"/>
        <dbReference type="ChEBI" id="CHEBI:60377"/>
        <dbReference type="EC" id="2.7.8.5"/>
    </reaction>
</comment>
<comment type="subcellular location">
    <subcellularLocation>
        <location evidence="10">Mitochondrion</location>
    </subcellularLocation>
</comment>
<evidence type="ECO:0000256" key="8">
    <source>
        <dbReference type="ARBA" id="ARBA00023264"/>
    </source>
</evidence>
<dbReference type="OrthoDB" id="10250191at2759"/>
<evidence type="ECO:0000313" key="13">
    <source>
        <dbReference type="Proteomes" id="UP000717328"/>
    </source>
</evidence>
<keyword evidence="3 10" id="KW-0444">Lipid biosynthesis</keyword>
<dbReference type="CDD" id="cd09137">
    <property type="entry name" value="PLDc_PGS1_euk_2"/>
    <property type="match status" value="1"/>
</dbReference>
<dbReference type="EMBL" id="JABCKI010005828">
    <property type="protein sequence ID" value="KAG5637462.1"/>
    <property type="molecule type" value="Genomic_DNA"/>
</dbReference>
<comment type="similarity">
    <text evidence="2 10">Belongs to the CDP-alcohol phosphatidyltransferase class-II family.</text>
</comment>
<comment type="function">
    <text evidence="10">Functions in the biosynthesis of the anionic phospholipids phosphatidylglycerol and cardiolipin.</text>
</comment>
<gene>
    <name evidence="12" type="ORF">H0H81_004479</name>
</gene>
<dbReference type="InterPro" id="IPR016270">
    <property type="entry name" value="PGS1"/>
</dbReference>
<dbReference type="EC" id="2.7.8.5" evidence="10"/>
<dbReference type="GO" id="GO:0008444">
    <property type="term" value="F:CDP-diacylglycerol-glycerol-3-phosphate 3-phosphatidyltransferase activity"/>
    <property type="evidence" value="ECO:0007669"/>
    <property type="project" value="UniProtKB-EC"/>
</dbReference>